<dbReference type="GO" id="GO:0016989">
    <property type="term" value="F:sigma factor antagonist activity"/>
    <property type="evidence" value="ECO:0007669"/>
    <property type="project" value="InterPro"/>
</dbReference>
<dbReference type="SUPFAM" id="SSF89069">
    <property type="entry name" value="N-terminal, cytoplasmic domain of anti-sigmaE factor RseA"/>
    <property type="match status" value="1"/>
</dbReference>
<evidence type="ECO:0000259" key="2">
    <source>
        <dbReference type="Pfam" id="PF03872"/>
    </source>
</evidence>
<feature type="domain" description="Anti sigma-E protein RseA N-terminal" evidence="2">
    <location>
        <begin position="9"/>
        <end position="81"/>
    </location>
</feature>
<keyword evidence="4" id="KW-1185">Reference proteome</keyword>
<dbReference type="AlphaFoldDB" id="A0A1H3ES23"/>
<dbReference type="STRING" id="44576.SAMN05421881_10098"/>
<keyword evidence="1" id="KW-0472">Membrane</keyword>
<evidence type="ECO:0000256" key="1">
    <source>
        <dbReference type="SAM" id="Phobius"/>
    </source>
</evidence>
<evidence type="ECO:0000313" key="4">
    <source>
        <dbReference type="Proteomes" id="UP000198640"/>
    </source>
</evidence>
<protein>
    <submittedName>
        <fullName evidence="3">Sigma-E factor negative regulatory protein RseA</fullName>
    </submittedName>
</protein>
<accession>A0A1H3ES23</accession>
<dbReference type="Pfam" id="PF03872">
    <property type="entry name" value="RseA_N"/>
    <property type="match status" value="1"/>
</dbReference>
<keyword evidence="1" id="KW-0812">Transmembrane</keyword>
<dbReference type="InterPro" id="IPR005572">
    <property type="entry name" value="Anti-sigma_E_RseA_N"/>
</dbReference>
<dbReference type="CDD" id="cd16328">
    <property type="entry name" value="RseA_N"/>
    <property type="match status" value="1"/>
</dbReference>
<proteinExistence type="predicted"/>
<dbReference type="OrthoDB" id="8561243at2"/>
<feature type="transmembrane region" description="Helical" evidence="1">
    <location>
        <begin position="91"/>
        <end position="109"/>
    </location>
</feature>
<gene>
    <name evidence="3" type="ORF">SAMN05421881_10098</name>
</gene>
<sequence length="196" mass="21582">MVIRGENVKSKVSELMDGELDSASAAEVIDALENGDDLLSDWLAYHMIGDALRQPIVSADVSERVRKQLADEPILLVPHLLKPHRSHKQKLVGLSVAASVMALAVGWLISQSIEQQQVLQEVYMAENTDEKTPVSDRQTVTFQPGSIYMLPPASVHGGDGYPLVYRGFTHGGMMYHPQTGIYQVEEQQDNSVMPGK</sequence>
<dbReference type="PANTHER" id="PTHR38104:SF1">
    <property type="entry name" value="ANTI-SIGMA-E FACTOR RSEA"/>
    <property type="match status" value="1"/>
</dbReference>
<dbReference type="InterPro" id="IPR052383">
    <property type="entry name" value="Anti-sigma-E_RseA-like"/>
</dbReference>
<evidence type="ECO:0000313" key="3">
    <source>
        <dbReference type="EMBL" id="SDX80774.1"/>
    </source>
</evidence>
<dbReference type="InterPro" id="IPR036147">
    <property type="entry name" value="Anti-sigma_E_RseA_N_sf"/>
</dbReference>
<reference evidence="3 4" key="1">
    <citation type="submission" date="2016-10" db="EMBL/GenBank/DDBJ databases">
        <authorList>
            <person name="de Groot N.N."/>
        </authorList>
    </citation>
    <scope>NUCLEOTIDE SEQUENCE [LARGE SCALE GENOMIC DNA]</scope>
    <source>
        <strain evidence="3 4">Nm1</strain>
    </source>
</reference>
<keyword evidence="1" id="KW-1133">Transmembrane helix</keyword>
<dbReference type="Proteomes" id="UP000198640">
    <property type="component" value="Unassembled WGS sequence"/>
</dbReference>
<dbReference type="Gene3D" id="1.10.10.880">
    <property type="entry name" value="Anti sigma-E protein RseA, N-terminal domain"/>
    <property type="match status" value="1"/>
</dbReference>
<organism evidence="3 4">
    <name type="scientific">Nitrosomonas halophila</name>
    <dbReference type="NCBI Taxonomy" id="44576"/>
    <lineage>
        <taxon>Bacteria</taxon>
        <taxon>Pseudomonadati</taxon>
        <taxon>Pseudomonadota</taxon>
        <taxon>Betaproteobacteria</taxon>
        <taxon>Nitrosomonadales</taxon>
        <taxon>Nitrosomonadaceae</taxon>
        <taxon>Nitrosomonas</taxon>
    </lineage>
</organism>
<dbReference type="PANTHER" id="PTHR38104">
    <property type="match status" value="1"/>
</dbReference>
<dbReference type="EMBL" id="FNOY01000009">
    <property type="protein sequence ID" value="SDX80774.1"/>
    <property type="molecule type" value="Genomic_DNA"/>
</dbReference>
<name>A0A1H3ES23_9PROT</name>